<proteinExistence type="predicted"/>
<sequence>MSNRDYCPFQLRLNLVMFNATKFCDRLWITTVS</sequence>
<reference evidence="1" key="1">
    <citation type="submission" date="2014-09" db="EMBL/GenBank/DDBJ databases">
        <authorList>
            <person name="Magalhaes I.L.F."/>
            <person name="Oliveira U."/>
            <person name="Santos F.R."/>
            <person name="Vidigal T.H.D.A."/>
            <person name="Brescovit A.D."/>
            <person name="Santos A.J."/>
        </authorList>
    </citation>
    <scope>NUCLEOTIDE SEQUENCE</scope>
    <source>
        <tissue evidence="1">Shoot tissue taken approximately 20 cm above the soil surface</tissue>
    </source>
</reference>
<accession>A0A0A9AW18</accession>
<organism evidence="1">
    <name type="scientific">Arundo donax</name>
    <name type="common">Giant reed</name>
    <name type="synonym">Donax arundinaceus</name>
    <dbReference type="NCBI Taxonomy" id="35708"/>
    <lineage>
        <taxon>Eukaryota</taxon>
        <taxon>Viridiplantae</taxon>
        <taxon>Streptophyta</taxon>
        <taxon>Embryophyta</taxon>
        <taxon>Tracheophyta</taxon>
        <taxon>Spermatophyta</taxon>
        <taxon>Magnoliopsida</taxon>
        <taxon>Liliopsida</taxon>
        <taxon>Poales</taxon>
        <taxon>Poaceae</taxon>
        <taxon>PACMAD clade</taxon>
        <taxon>Arundinoideae</taxon>
        <taxon>Arundineae</taxon>
        <taxon>Arundo</taxon>
    </lineage>
</organism>
<dbReference type="EMBL" id="GBRH01241951">
    <property type="protein sequence ID" value="JAD55944.1"/>
    <property type="molecule type" value="Transcribed_RNA"/>
</dbReference>
<reference evidence="1" key="2">
    <citation type="journal article" date="2015" name="Data Brief">
        <title>Shoot transcriptome of the giant reed, Arundo donax.</title>
        <authorList>
            <person name="Barrero R.A."/>
            <person name="Guerrero F.D."/>
            <person name="Moolhuijzen P."/>
            <person name="Goolsby J.A."/>
            <person name="Tidwell J."/>
            <person name="Bellgard S.E."/>
            <person name="Bellgard M.I."/>
        </authorList>
    </citation>
    <scope>NUCLEOTIDE SEQUENCE</scope>
    <source>
        <tissue evidence="1">Shoot tissue taken approximately 20 cm above the soil surface</tissue>
    </source>
</reference>
<protein>
    <submittedName>
        <fullName evidence="1">Uncharacterized protein</fullName>
    </submittedName>
</protein>
<evidence type="ECO:0000313" key="1">
    <source>
        <dbReference type="EMBL" id="JAD55944.1"/>
    </source>
</evidence>
<dbReference type="AlphaFoldDB" id="A0A0A9AW18"/>
<name>A0A0A9AW18_ARUDO</name>